<proteinExistence type="predicted"/>
<keyword evidence="3" id="KW-1185">Reference proteome</keyword>
<dbReference type="Proteomes" id="UP001341840">
    <property type="component" value="Unassembled WGS sequence"/>
</dbReference>
<evidence type="ECO:0000256" key="1">
    <source>
        <dbReference type="SAM" id="MobiDB-lite"/>
    </source>
</evidence>
<reference evidence="2 3" key="1">
    <citation type="journal article" date="2023" name="Plants (Basel)">
        <title>Bridging the Gap: Combining Genomics and Transcriptomics Approaches to Understand Stylosanthes scabra, an Orphan Legume from the Brazilian Caatinga.</title>
        <authorList>
            <person name="Ferreira-Neto J.R.C."/>
            <person name="da Silva M.D."/>
            <person name="Binneck E."/>
            <person name="de Melo N.F."/>
            <person name="da Silva R.H."/>
            <person name="de Melo A.L.T.M."/>
            <person name="Pandolfi V."/>
            <person name="Bustamante F.O."/>
            <person name="Brasileiro-Vidal A.C."/>
            <person name="Benko-Iseppon A.M."/>
        </authorList>
    </citation>
    <scope>NUCLEOTIDE SEQUENCE [LARGE SCALE GENOMIC DNA]</scope>
    <source>
        <tissue evidence="2">Leaves</tissue>
    </source>
</reference>
<accession>A0ABU6RW67</accession>
<evidence type="ECO:0000313" key="3">
    <source>
        <dbReference type="Proteomes" id="UP001341840"/>
    </source>
</evidence>
<evidence type="ECO:0000313" key="2">
    <source>
        <dbReference type="EMBL" id="MED6128174.1"/>
    </source>
</evidence>
<organism evidence="2 3">
    <name type="scientific">Stylosanthes scabra</name>
    <dbReference type="NCBI Taxonomy" id="79078"/>
    <lineage>
        <taxon>Eukaryota</taxon>
        <taxon>Viridiplantae</taxon>
        <taxon>Streptophyta</taxon>
        <taxon>Embryophyta</taxon>
        <taxon>Tracheophyta</taxon>
        <taxon>Spermatophyta</taxon>
        <taxon>Magnoliopsida</taxon>
        <taxon>eudicotyledons</taxon>
        <taxon>Gunneridae</taxon>
        <taxon>Pentapetalae</taxon>
        <taxon>rosids</taxon>
        <taxon>fabids</taxon>
        <taxon>Fabales</taxon>
        <taxon>Fabaceae</taxon>
        <taxon>Papilionoideae</taxon>
        <taxon>50 kb inversion clade</taxon>
        <taxon>dalbergioids sensu lato</taxon>
        <taxon>Dalbergieae</taxon>
        <taxon>Pterocarpus clade</taxon>
        <taxon>Stylosanthes</taxon>
    </lineage>
</organism>
<name>A0ABU6RW67_9FABA</name>
<dbReference type="EMBL" id="JASCZI010032356">
    <property type="protein sequence ID" value="MED6128174.1"/>
    <property type="molecule type" value="Genomic_DNA"/>
</dbReference>
<gene>
    <name evidence="2" type="ORF">PIB30_095093</name>
</gene>
<sequence length="104" mass="11262">MDPNVVTVVEACCNGTGDRTTSDLSGKARLASEKQKKEPPVVYPHRAVVAPTHAHRPLHHHHPNLNLIASHHHHSPSVSLILPLFSQPPVVRPHCVVVSPAPIS</sequence>
<feature type="compositionally biased region" description="Basic and acidic residues" evidence="1">
    <location>
        <begin position="30"/>
        <end position="39"/>
    </location>
</feature>
<comment type="caution">
    <text evidence="2">The sequence shown here is derived from an EMBL/GenBank/DDBJ whole genome shotgun (WGS) entry which is preliminary data.</text>
</comment>
<protein>
    <submittedName>
        <fullName evidence="2">Uncharacterized protein</fullName>
    </submittedName>
</protein>
<feature type="region of interest" description="Disordered" evidence="1">
    <location>
        <begin position="16"/>
        <end position="40"/>
    </location>
</feature>